<feature type="transmembrane region" description="Helical" evidence="9">
    <location>
        <begin position="12"/>
        <end position="36"/>
    </location>
</feature>
<dbReference type="RefSeq" id="WP_269580511.1">
    <property type="nucleotide sequence ID" value="NZ_CP114589.1"/>
</dbReference>
<keyword evidence="7 9" id="KW-0472">Membrane</keyword>
<dbReference type="GO" id="GO:0022857">
    <property type="term" value="F:transmembrane transporter activity"/>
    <property type="evidence" value="ECO:0007669"/>
    <property type="project" value="UniProtKB-UniRule"/>
</dbReference>
<organism evidence="11 12">
    <name type="scientific">Salinivibrio kushneri</name>
    <dbReference type="NCBI Taxonomy" id="1908198"/>
    <lineage>
        <taxon>Bacteria</taxon>
        <taxon>Pseudomonadati</taxon>
        <taxon>Pseudomonadota</taxon>
        <taxon>Gammaproteobacteria</taxon>
        <taxon>Vibrionales</taxon>
        <taxon>Vibrionaceae</taxon>
        <taxon>Salinivibrio</taxon>
    </lineage>
</organism>
<evidence type="ECO:0000256" key="4">
    <source>
        <dbReference type="ARBA" id="ARBA00022519"/>
    </source>
</evidence>
<comment type="subunit">
    <text evidence="9">The complex comprises the extracytoplasmic solute receptor protein and the two transmembrane proteins.</text>
</comment>
<sequence>MLKRAINILDKYFEPVIIVAFTLGLFTFIILEILLRPFDISISWSGEAARYLFVWVIYFGVSYAIRDGRHIRVLALSNLLPTKIKITSIILSNFIFLVYQAVVLFYSIKITEKSWRLGQVAPAMEVPVALLYSCLIVSSLLSIIRLTRTINHDVIKLCASSVKDPAT</sequence>
<reference evidence="11" key="1">
    <citation type="submission" date="2022-09" db="EMBL/GenBank/DDBJ databases">
        <authorList>
            <person name="Li Z.-J."/>
        </authorList>
    </citation>
    <scope>NUCLEOTIDE SEQUENCE</scope>
    <source>
        <strain evidence="11">TGB11</strain>
        <plasmid evidence="11">unnamed</plasmid>
    </source>
</reference>
<feature type="transmembrane region" description="Helical" evidence="9">
    <location>
        <begin position="86"/>
        <end position="108"/>
    </location>
</feature>
<dbReference type="AlphaFoldDB" id="A0AA47KPR4"/>
<keyword evidence="5 9" id="KW-0812">Transmembrane</keyword>
<evidence type="ECO:0000256" key="1">
    <source>
        <dbReference type="ARBA" id="ARBA00004429"/>
    </source>
</evidence>
<protein>
    <recommendedName>
        <fullName evidence="9">TRAP transporter small permease protein</fullName>
    </recommendedName>
</protein>
<evidence type="ECO:0000256" key="7">
    <source>
        <dbReference type="ARBA" id="ARBA00023136"/>
    </source>
</evidence>
<comment type="similarity">
    <text evidence="8 9">Belongs to the TRAP transporter small permease family.</text>
</comment>
<evidence type="ECO:0000256" key="9">
    <source>
        <dbReference type="RuleBase" id="RU369079"/>
    </source>
</evidence>
<evidence type="ECO:0000256" key="6">
    <source>
        <dbReference type="ARBA" id="ARBA00022989"/>
    </source>
</evidence>
<feature type="transmembrane region" description="Helical" evidence="9">
    <location>
        <begin position="128"/>
        <end position="147"/>
    </location>
</feature>
<dbReference type="PANTHER" id="PTHR35011">
    <property type="entry name" value="2,3-DIKETO-L-GULONATE TRAP TRANSPORTER SMALL PERMEASE PROTEIN YIAM"/>
    <property type="match status" value="1"/>
</dbReference>
<keyword evidence="4 9" id="KW-0997">Cell inner membrane</keyword>
<evidence type="ECO:0000256" key="3">
    <source>
        <dbReference type="ARBA" id="ARBA00022475"/>
    </source>
</evidence>
<feature type="transmembrane region" description="Helical" evidence="9">
    <location>
        <begin position="48"/>
        <end position="65"/>
    </location>
</feature>
<evidence type="ECO:0000256" key="2">
    <source>
        <dbReference type="ARBA" id="ARBA00022448"/>
    </source>
</evidence>
<dbReference type="Pfam" id="PF04290">
    <property type="entry name" value="DctQ"/>
    <property type="match status" value="1"/>
</dbReference>
<dbReference type="EMBL" id="CP114589">
    <property type="protein sequence ID" value="WBA10512.1"/>
    <property type="molecule type" value="Genomic_DNA"/>
</dbReference>
<comment type="subcellular location">
    <subcellularLocation>
        <location evidence="1 9">Cell inner membrane</location>
        <topology evidence="1 9">Multi-pass membrane protein</topology>
    </subcellularLocation>
</comment>
<evidence type="ECO:0000256" key="5">
    <source>
        <dbReference type="ARBA" id="ARBA00022692"/>
    </source>
</evidence>
<keyword evidence="11" id="KW-0614">Plasmid</keyword>
<dbReference type="InterPro" id="IPR055348">
    <property type="entry name" value="DctQ"/>
</dbReference>
<gene>
    <name evidence="11" type="ORF">N8M53_14275</name>
</gene>
<evidence type="ECO:0000313" key="12">
    <source>
        <dbReference type="Proteomes" id="UP001164748"/>
    </source>
</evidence>
<name>A0AA47KPR4_9GAMM</name>
<evidence type="ECO:0000313" key="11">
    <source>
        <dbReference type="EMBL" id="WBA10512.1"/>
    </source>
</evidence>
<keyword evidence="2 9" id="KW-0813">Transport</keyword>
<evidence type="ECO:0000256" key="8">
    <source>
        <dbReference type="ARBA" id="ARBA00038436"/>
    </source>
</evidence>
<feature type="domain" description="Tripartite ATP-independent periplasmic transporters DctQ component" evidence="10">
    <location>
        <begin position="27"/>
        <end position="150"/>
    </location>
</feature>
<proteinExistence type="inferred from homology"/>
<accession>A0AA47KPR4</accession>
<comment type="function">
    <text evidence="9">Part of the tripartite ATP-independent periplasmic (TRAP) transport system.</text>
</comment>
<dbReference type="Proteomes" id="UP001164748">
    <property type="component" value="Plasmid unnamed"/>
</dbReference>
<keyword evidence="3" id="KW-1003">Cell membrane</keyword>
<evidence type="ECO:0000259" key="10">
    <source>
        <dbReference type="Pfam" id="PF04290"/>
    </source>
</evidence>
<geneLocation type="plasmid" evidence="11 12">
    <name>unnamed</name>
</geneLocation>
<keyword evidence="6 9" id="KW-1133">Transmembrane helix</keyword>
<dbReference type="InterPro" id="IPR007387">
    <property type="entry name" value="TRAP_DctQ"/>
</dbReference>
<dbReference type="GO" id="GO:0005886">
    <property type="term" value="C:plasma membrane"/>
    <property type="evidence" value="ECO:0007669"/>
    <property type="project" value="UniProtKB-SubCell"/>
</dbReference>